<dbReference type="Gene3D" id="1.25.40.1040">
    <property type="match status" value="1"/>
</dbReference>
<comment type="function">
    <text evidence="13">Protein O-mannose kinase that specifically mediates phosphorylation at the 6-position of an O-mannose of the trisaccharide (N-acetylgalactosamine (GalNAc)-beta-1,3-N-acetylglucosamine (GlcNAc)-beta-1,4-mannose) to generate phosphorylated O-mannosyl trisaccharide (N-acetylgalactosamine-beta-1,3-N-acetylglucosamine-beta-1,4-(phosphate-6-)mannose). Phosphorylated O-mannosyl trisaccharide is a carbohydrate structure present in alpha-dystroglycan (DAG1), which is required for binding laminin G-like domain-containing extracellular proteins with high affinity. Only shows kinase activity when the GalNAc-beta-3-GlcNAc-beta-terminus is linked to the 4-position of O-mannose, suggesting that this disaccharide serves as the substrate recognition motif.</text>
</comment>
<dbReference type="PROSITE" id="PS50011">
    <property type="entry name" value="PROTEIN_KINASE_DOM"/>
    <property type="match status" value="1"/>
</dbReference>
<evidence type="ECO:0000256" key="14">
    <source>
        <dbReference type="ARBA" id="ARBA00029343"/>
    </source>
</evidence>
<dbReference type="Pfam" id="PF01239">
    <property type="entry name" value="PPTA"/>
    <property type="match status" value="5"/>
</dbReference>
<accession>A0A8J6KQ44</accession>
<keyword evidence="7 19" id="KW-0418">Kinase</keyword>
<evidence type="ECO:0000256" key="8">
    <source>
        <dbReference type="ARBA" id="ARBA00022824"/>
    </source>
</evidence>
<dbReference type="GO" id="GO:0004672">
    <property type="term" value="F:protein kinase activity"/>
    <property type="evidence" value="ECO:0007669"/>
    <property type="project" value="InterPro"/>
</dbReference>
<feature type="compositionally biased region" description="Pro residues" evidence="17">
    <location>
        <begin position="21"/>
        <end position="32"/>
    </location>
</feature>
<evidence type="ECO:0000256" key="1">
    <source>
        <dbReference type="ARBA" id="ARBA00004648"/>
    </source>
</evidence>
<evidence type="ECO:0000256" key="13">
    <source>
        <dbReference type="ARBA" id="ARBA00025665"/>
    </source>
</evidence>
<dbReference type="PANTHER" id="PTHR22618:SF2">
    <property type="entry name" value="PROTEIN O-MANNOSE KINASE"/>
    <property type="match status" value="1"/>
</dbReference>
<dbReference type="SUPFAM" id="SSF48439">
    <property type="entry name" value="Protein prenylyltransferase"/>
    <property type="match status" value="1"/>
</dbReference>
<dbReference type="GO" id="GO:0005524">
    <property type="term" value="F:ATP binding"/>
    <property type="evidence" value="ECO:0007669"/>
    <property type="project" value="UniProtKB-KW"/>
</dbReference>
<dbReference type="SUPFAM" id="SSF56112">
    <property type="entry name" value="Protein kinase-like (PK-like)"/>
    <property type="match status" value="1"/>
</dbReference>
<keyword evidence="10" id="KW-0735">Signal-anchor</keyword>
<dbReference type="InterPro" id="IPR039318">
    <property type="entry name" value="POMK"/>
</dbReference>
<evidence type="ECO:0000256" key="12">
    <source>
        <dbReference type="ARBA" id="ARBA00023136"/>
    </source>
</evidence>
<gene>
    <name evidence="19" type="ORF">LTLLF_174820</name>
</gene>
<dbReference type="GO" id="GO:0006493">
    <property type="term" value="P:protein O-linked glycosylation"/>
    <property type="evidence" value="ECO:0007669"/>
    <property type="project" value="InterPro"/>
</dbReference>
<sequence length="639" mass="74040">MAATEGVGESGPGGETGQSEQPPPPPPPPPAQQPQEEELAAEAGEAAASPMDDGFLSLDSPSYVLYRDRAEWADIDPVPQNDGPNPVVQIIYSEKFRDVYDYFRAVLQRDERSERAFKLTRDAIELNAANYTVWHFRRVLLRSLQKDLQEEMDYITAIIEEQPKNYQVWHHRRVLVEWLKDPSQELEFIADILNQDAKNYHAWQHRQWVIQEFRLWDNELQYVDQLLKEDVRNNSVWNQRHFVISNTTGYSDRAVLEREVQYTLEMIKLVPHNESAWNYLKGILQDRGLSRYPNLLNQLLDLQPSHSSPYLIAFLVDIYEDMLENQCDNKEDILNKALEDPSRCPHGYFRMGRMKNCSRWLSCEELRTEVRQLRRVGEGAVKRVFLSEWNEHKVALSRLTRLEMKDDFLHGLQMLKSLQSQHVVTLVGYCEEDGTILTEYHPLGSLSNLEETLNLSKYQDVNTWQHRLQLAVEYVAIINYLHQSPLGMRVMCDSNDLPKTLSQYLLTSNFSIVANDLDALPLVDHASGVRVKCGHRELHGDFVAPEQLWPYGGDTPFRDDFMPSYDEKIDIWKIPDVSSFLLGHVEGSDMVRFHLFDIHKACKSQIPAERPTAQDVLDTYQKVLHSLRDSVMSQTKEML</sequence>
<keyword evidence="9" id="KW-0067">ATP-binding</keyword>
<feature type="domain" description="Protein kinase" evidence="18">
    <location>
        <begin position="370"/>
        <end position="639"/>
    </location>
</feature>
<dbReference type="InterPro" id="IPR011009">
    <property type="entry name" value="Kinase-like_dom_sf"/>
</dbReference>
<name>A0A8J6KQ44_MICOH</name>
<dbReference type="EMBL" id="JAATJU010024222">
    <property type="protein sequence ID" value="KAH0506078.1"/>
    <property type="molecule type" value="Genomic_DNA"/>
</dbReference>
<dbReference type="InterPro" id="IPR002088">
    <property type="entry name" value="Prenyl_trans_a"/>
</dbReference>
<protein>
    <recommendedName>
        <fullName evidence="3">Protein O-mannose kinase</fullName>
        <ecNumber evidence="2">2.7.1.183</ecNumber>
    </recommendedName>
    <alternativeName>
        <fullName evidence="16">Protein kinase-like protein SgK196</fullName>
    </alternativeName>
    <alternativeName>
        <fullName evidence="15">Sugen kinase 196</fullName>
    </alternativeName>
</protein>
<feature type="compositionally biased region" description="Low complexity" evidence="17">
    <location>
        <begin position="41"/>
        <end position="50"/>
    </location>
</feature>
<dbReference type="InterPro" id="IPR001245">
    <property type="entry name" value="Ser-Thr/Tyr_kinase_cat_dom"/>
</dbReference>
<organism evidence="19 20">
    <name type="scientific">Microtus ochrogaster</name>
    <name type="common">Prairie vole</name>
    <dbReference type="NCBI Taxonomy" id="79684"/>
    <lineage>
        <taxon>Eukaryota</taxon>
        <taxon>Metazoa</taxon>
        <taxon>Chordata</taxon>
        <taxon>Craniata</taxon>
        <taxon>Vertebrata</taxon>
        <taxon>Euteleostomi</taxon>
        <taxon>Mammalia</taxon>
        <taxon>Eutheria</taxon>
        <taxon>Euarchontoglires</taxon>
        <taxon>Glires</taxon>
        <taxon>Rodentia</taxon>
        <taxon>Myomorpha</taxon>
        <taxon>Muroidea</taxon>
        <taxon>Cricetidae</taxon>
        <taxon>Arvicolinae</taxon>
        <taxon>Microtus</taxon>
    </lineage>
</organism>
<evidence type="ECO:0000256" key="4">
    <source>
        <dbReference type="ARBA" id="ARBA00022679"/>
    </source>
</evidence>
<dbReference type="FunFam" id="1.10.510.10:FF:000464">
    <property type="entry name" value="Protein O-mannose kinase"/>
    <property type="match status" value="1"/>
</dbReference>
<dbReference type="Gene3D" id="1.10.510.10">
    <property type="entry name" value="Transferase(Phosphotransferase) domain 1"/>
    <property type="match status" value="1"/>
</dbReference>
<dbReference type="PROSITE" id="PS51147">
    <property type="entry name" value="PFTA"/>
    <property type="match status" value="5"/>
</dbReference>
<keyword evidence="11" id="KW-1133">Transmembrane helix</keyword>
<keyword evidence="5" id="KW-0812">Transmembrane</keyword>
<comment type="catalytic activity">
    <reaction evidence="14">
        <text>3-O-[beta-D-GalNAc-(1-&gt;3)-beta-D-GlcNAc-(1-&gt;4)-alpha-D-Man]-L-Thr-[protein] + ATP = 3-O-[beta-D-GalNAc-(1-&gt;3)-beta-D-GlcNAc-(1-&gt;4)-(O-6-P-alpha-D-Man)]-Thr-[protein] + ADP + H(+)</text>
        <dbReference type="Rhea" id="RHEA:52616"/>
        <dbReference type="Rhea" id="RHEA-COMP:13308"/>
        <dbReference type="Rhea" id="RHEA-COMP:13309"/>
        <dbReference type="ChEBI" id="CHEBI:15378"/>
        <dbReference type="ChEBI" id="CHEBI:30616"/>
        <dbReference type="ChEBI" id="CHEBI:136709"/>
        <dbReference type="ChEBI" id="CHEBI:136710"/>
        <dbReference type="ChEBI" id="CHEBI:456216"/>
        <dbReference type="EC" id="2.7.1.183"/>
    </reaction>
</comment>
<dbReference type="GO" id="GO:0005789">
    <property type="term" value="C:endoplasmic reticulum membrane"/>
    <property type="evidence" value="ECO:0007669"/>
    <property type="project" value="UniProtKB-SubCell"/>
</dbReference>
<evidence type="ECO:0000256" key="5">
    <source>
        <dbReference type="ARBA" id="ARBA00022692"/>
    </source>
</evidence>
<evidence type="ECO:0000313" key="20">
    <source>
        <dbReference type="Proteomes" id="UP000710432"/>
    </source>
</evidence>
<evidence type="ECO:0000256" key="2">
    <source>
        <dbReference type="ARBA" id="ARBA00011932"/>
    </source>
</evidence>
<comment type="caution">
    <text evidence="19">The sequence shown here is derived from an EMBL/GenBank/DDBJ whole genome shotgun (WGS) entry which is preliminary data.</text>
</comment>
<evidence type="ECO:0000256" key="15">
    <source>
        <dbReference type="ARBA" id="ARBA00030304"/>
    </source>
</evidence>
<dbReference type="GO" id="GO:0008318">
    <property type="term" value="F:protein prenyltransferase activity"/>
    <property type="evidence" value="ECO:0007669"/>
    <property type="project" value="InterPro"/>
</dbReference>
<keyword evidence="8" id="KW-0256">Endoplasmic reticulum</keyword>
<dbReference type="AlphaFoldDB" id="A0A8J6KQ44"/>
<keyword evidence="12" id="KW-0472">Membrane</keyword>
<keyword evidence="4" id="KW-0808">Transferase</keyword>
<dbReference type="Pfam" id="PF07714">
    <property type="entry name" value="PK_Tyr_Ser-Thr"/>
    <property type="match status" value="1"/>
</dbReference>
<evidence type="ECO:0000256" key="9">
    <source>
        <dbReference type="ARBA" id="ARBA00022840"/>
    </source>
</evidence>
<evidence type="ECO:0000256" key="6">
    <source>
        <dbReference type="ARBA" id="ARBA00022741"/>
    </source>
</evidence>
<dbReference type="Proteomes" id="UP000710432">
    <property type="component" value="Unassembled WGS sequence"/>
</dbReference>
<evidence type="ECO:0000256" key="17">
    <source>
        <dbReference type="SAM" id="MobiDB-lite"/>
    </source>
</evidence>
<evidence type="ECO:0000313" key="19">
    <source>
        <dbReference type="EMBL" id="KAH0506078.1"/>
    </source>
</evidence>
<dbReference type="GO" id="GO:0019200">
    <property type="term" value="F:carbohydrate kinase activity"/>
    <property type="evidence" value="ECO:0007669"/>
    <property type="project" value="InterPro"/>
</dbReference>
<dbReference type="PANTHER" id="PTHR22618">
    <property type="entry name" value="PROTEIN O-MANNOSE KINASE"/>
    <property type="match status" value="1"/>
</dbReference>
<evidence type="ECO:0000256" key="7">
    <source>
        <dbReference type="ARBA" id="ARBA00022777"/>
    </source>
</evidence>
<comment type="subcellular location">
    <subcellularLocation>
        <location evidence="1">Endoplasmic reticulum membrane</location>
        <topology evidence="1">Single-pass type II membrane protein</topology>
    </subcellularLocation>
</comment>
<evidence type="ECO:0000259" key="18">
    <source>
        <dbReference type="PROSITE" id="PS50011"/>
    </source>
</evidence>
<feature type="region of interest" description="Disordered" evidence="17">
    <location>
        <begin position="1"/>
        <end position="55"/>
    </location>
</feature>
<evidence type="ECO:0000256" key="10">
    <source>
        <dbReference type="ARBA" id="ARBA00022968"/>
    </source>
</evidence>
<evidence type="ECO:0000256" key="3">
    <source>
        <dbReference type="ARBA" id="ARBA00015906"/>
    </source>
</evidence>
<evidence type="ECO:0000256" key="11">
    <source>
        <dbReference type="ARBA" id="ARBA00022989"/>
    </source>
</evidence>
<keyword evidence="6" id="KW-0547">Nucleotide-binding</keyword>
<dbReference type="EC" id="2.7.1.183" evidence="2"/>
<dbReference type="InterPro" id="IPR000719">
    <property type="entry name" value="Prot_kinase_dom"/>
</dbReference>
<evidence type="ECO:0000256" key="16">
    <source>
        <dbReference type="ARBA" id="ARBA00030430"/>
    </source>
</evidence>
<proteinExistence type="predicted"/>
<reference evidence="19" key="1">
    <citation type="submission" date="2020-03" db="EMBL/GenBank/DDBJ databases">
        <title>Studies in the Genomics of Life Span.</title>
        <authorList>
            <person name="Glass D."/>
        </authorList>
    </citation>
    <scope>NUCLEOTIDE SEQUENCE</scope>
    <source>
        <strain evidence="19">LTLLF</strain>
        <tissue evidence="19">Muscle</tissue>
    </source>
</reference>